<comment type="caution">
    <text evidence="2">The sequence shown here is derived from an EMBL/GenBank/DDBJ whole genome shotgun (WGS) entry which is preliminary data.</text>
</comment>
<feature type="compositionally biased region" description="Basic and acidic residues" evidence="1">
    <location>
        <begin position="23"/>
        <end position="48"/>
    </location>
</feature>
<sequence>MQHEATETRERGQMRPSSSTETRPAEPVKGEERREKAGIDLDSDHIHNSDTQQTAGRNVESTTSCLNSTANCLDLTQAVNTSAVVGSSHSGVETHGETGGKSTNVIPGVEHIFFEQELERMEDQHHGAPAGMDIVVLAVDNSKPSDMAFQCE</sequence>
<feature type="compositionally biased region" description="Polar residues" evidence="1">
    <location>
        <begin position="49"/>
        <end position="60"/>
    </location>
</feature>
<name>A0AAE0ZS78_9GAST</name>
<organism evidence="2 3">
    <name type="scientific">Elysia crispata</name>
    <name type="common">lettuce slug</name>
    <dbReference type="NCBI Taxonomy" id="231223"/>
    <lineage>
        <taxon>Eukaryota</taxon>
        <taxon>Metazoa</taxon>
        <taxon>Spiralia</taxon>
        <taxon>Lophotrochozoa</taxon>
        <taxon>Mollusca</taxon>
        <taxon>Gastropoda</taxon>
        <taxon>Heterobranchia</taxon>
        <taxon>Euthyneura</taxon>
        <taxon>Panpulmonata</taxon>
        <taxon>Sacoglossa</taxon>
        <taxon>Placobranchoidea</taxon>
        <taxon>Plakobranchidae</taxon>
        <taxon>Elysia</taxon>
    </lineage>
</organism>
<feature type="compositionally biased region" description="Basic and acidic residues" evidence="1">
    <location>
        <begin position="1"/>
        <end position="13"/>
    </location>
</feature>
<evidence type="ECO:0000256" key="1">
    <source>
        <dbReference type="SAM" id="MobiDB-lite"/>
    </source>
</evidence>
<keyword evidence="3" id="KW-1185">Reference proteome</keyword>
<dbReference type="EMBL" id="JAWDGP010003406">
    <property type="protein sequence ID" value="KAK3774475.1"/>
    <property type="molecule type" value="Genomic_DNA"/>
</dbReference>
<feature type="region of interest" description="Disordered" evidence="1">
    <location>
        <begin position="1"/>
        <end position="60"/>
    </location>
</feature>
<evidence type="ECO:0000313" key="2">
    <source>
        <dbReference type="EMBL" id="KAK3774475.1"/>
    </source>
</evidence>
<proteinExistence type="predicted"/>
<dbReference type="Proteomes" id="UP001283361">
    <property type="component" value="Unassembled WGS sequence"/>
</dbReference>
<reference evidence="2" key="1">
    <citation type="journal article" date="2023" name="G3 (Bethesda)">
        <title>A reference genome for the long-term kleptoplast-retaining sea slug Elysia crispata morphotype clarki.</title>
        <authorList>
            <person name="Eastman K.E."/>
            <person name="Pendleton A.L."/>
            <person name="Shaikh M.A."/>
            <person name="Suttiyut T."/>
            <person name="Ogas R."/>
            <person name="Tomko P."/>
            <person name="Gavelis G."/>
            <person name="Widhalm J.R."/>
            <person name="Wisecaver J.H."/>
        </authorList>
    </citation>
    <scope>NUCLEOTIDE SEQUENCE</scope>
    <source>
        <strain evidence="2">ECLA1</strain>
    </source>
</reference>
<protein>
    <submittedName>
        <fullName evidence="2">Uncharacterized protein</fullName>
    </submittedName>
</protein>
<dbReference type="AlphaFoldDB" id="A0AAE0ZS78"/>
<accession>A0AAE0ZS78</accession>
<evidence type="ECO:0000313" key="3">
    <source>
        <dbReference type="Proteomes" id="UP001283361"/>
    </source>
</evidence>
<gene>
    <name evidence="2" type="ORF">RRG08_049411</name>
</gene>